<keyword evidence="5" id="KW-1185">Reference proteome</keyword>
<evidence type="ECO:0000256" key="2">
    <source>
        <dbReference type="ARBA" id="ARBA00023274"/>
    </source>
</evidence>
<dbReference type="OrthoDB" id="1928736at2759"/>
<dbReference type="InterPro" id="IPR039109">
    <property type="entry name" value="Ribosomal_eL30-like"/>
</dbReference>
<organism evidence="4 5">
    <name type="scientific">Nyssa sinensis</name>
    <dbReference type="NCBI Taxonomy" id="561372"/>
    <lineage>
        <taxon>Eukaryota</taxon>
        <taxon>Viridiplantae</taxon>
        <taxon>Streptophyta</taxon>
        <taxon>Embryophyta</taxon>
        <taxon>Tracheophyta</taxon>
        <taxon>Spermatophyta</taxon>
        <taxon>Magnoliopsida</taxon>
        <taxon>eudicotyledons</taxon>
        <taxon>Gunneridae</taxon>
        <taxon>Pentapetalae</taxon>
        <taxon>asterids</taxon>
        <taxon>Cornales</taxon>
        <taxon>Nyssaceae</taxon>
        <taxon>Nyssa</taxon>
    </lineage>
</organism>
<dbReference type="GO" id="GO:1990904">
    <property type="term" value="C:ribonucleoprotein complex"/>
    <property type="evidence" value="ECO:0007669"/>
    <property type="project" value="UniProtKB-KW"/>
</dbReference>
<feature type="domain" description="Ribosomal protein eL8/eL30/eS12/Gadd45" evidence="3">
    <location>
        <begin position="50"/>
        <end position="105"/>
    </location>
</feature>
<dbReference type="Pfam" id="PF01248">
    <property type="entry name" value="Ribosomal_L7Ae"/>
    <property type="match status" value="1"/>
</dbReference>
<dbReference type="InterPro" id="IPR029064">
    <property type="entry name" value="Ribosomal_eL30-like_sf"/>
</dbReference>
<evidence type="ECO:0000313" key="5">
    <source>
        <dbReference type="Proteomes" id="UP000325577"/>
    </source>
</evidence>
<dbReference type="GO" id="GO:0003723">
    <property type="term" value="F:RNA binding"/>
    <property type="evidence" value="ECO:0007669"/>
    <property type="project" value="InterPro"/>
</dbReference>
<dbReference type="AlphaFoldDB" id="A0A5J4ZVX2"/>
<dbReference type="Gene3D" id="3.30.1330.30">
    <property type="match status" value="1"/>
</dbReference>
<accession>A0A5J4ZVX2</accession>
<proteinExistence type="predicted"/>
<evidence type="ECO:0000259" key="3">
    <source>
        <dbReference type="Pfam" id="PF01248"/>
    </source>
</evidence>
<protein>
    <recommendedName>
        <fullName evidence="3">Ribosomal protein eL8/eL30/eS12/Gadd45 domain-containing protein</fullName>
    </recommendedName>
</protein>
<evidence type="ECO:0000256" key="1">
    <source>
        <dbReference type="ARBA" id="ARBA00022980"/>
    </source>
</evidence>
<reference evidence="4 5" key="1">
    <citation type="submission" date="2019-09" db="EMBL/GenBank/DDBJ databases">
        <title>A chromosome-level genome assembly of the Chinese tupelo Nyssa sinensis.</title>
        <authorList>
            <person name="Yang X."/>
            <person name="Kang M."/>
            <person name="Yang Y."/>
            <person name="Xiong H."/>
            <person name="Wang M."/>
            <person name="Zhang Z."/>
            <person name="Wang Z."/>
            <person name="Wu H."/>
            <person name="Ma T."/>
            <person name="Liu J."/>
            <person name="Xi Z."/>
        </authorList>
    </citation>
    <scope>NUCLEOTIDE SEQUENCE [LARGE SCALE GENOMIC DNA]</scope>
    <source>
        <strain evidence="4">J267</strain>
        <tissue evidence="4">Leaf</tissue>
    </source>
</reference>
<gene>
    <name evidence="4" type="ORF">F0562_013119</name>
</gene>
<dbReference type="GO" id="GO:0005840">
    <property type="term" value="C:ribosome"/>
    <property type="evidence" value="ECO:0007669"/>
    <property type="project" value="UniProtKB-KW"/>
</dbReference>
<keyword evidence="1" id="KW-0689">Ribosomal protein</keyword>
<dbReference type="InterPro" id="IPR004038">
    <property type="entry name" value="Ribosomal_eL8/eL30/eS12/Gad45"/>
</dbReference>
<evidence type="ECO:0000313" key="4">
    <source>
        <dbReference type="EMBL" id="KAA8522520.1"/>
    </source>
</evidence>
<name>A0A5J4ZVX2_9ASTE</name>
<sequence length="126" mass="13898">MRELEQDDVAETVIEEGDEAEGVKPSIEPQWNATAVINWAIFSTIALHGTKRAESIPSGTKPVLKSLRSSKGKLIIISNNCPPLRKSEIEYYAMLSKVGVHHYNGRRTFIGSGSFIIGKGGRLWLC</sequence>
<keyword evidence="2" id="KW-0687">Ribonucleoprotein</keyword>
<dbReference type="Proteomes" id="UP000325577">
    <property type="component" value="Linkage Group LG5"/>
</dbReference>
<dbReference type="SUPFAM" id="SSF55315">
    <property type="entry name" value="L30e-like"/>
    <property type="match status" value="1"/>
</dbReference>
<dbReference type="EMBL" id="CM018048">
    <property type="protein sequence ID" value="KAA8522520.1"/>
    <property type="molecule type" value="Genomic_DNA"/>
</dbReference>
<dbReference type="PANTHER" id="PTHR11449">
    <property type="entry name" value="RIBOSOMAL PROTEIN L30"/>
    <property type="match status" value="1"/>
</dbReference>